<dbReference type="InParanoid" id="A0A0G4GXY2"/>
<organism evidence="2 3">
    <name type="scientific">Vitrella brassicaformis (strain CCMP3155)</name>
    <dbReference type="NCBI Taxonomy" id="1169540"/>
    <lineage>
        <taxon>Eukaryota</taxon>
        <taxon>Sar</taxon>
        <taxon>Alveolata</taxon>
        <taxon>Colpodellida</taxon>
        <taxon>Vitrellaceae</taxon>
        <taxon>Vitrella</taxon>
    </lineage>
</organism>
<dbReference type="InterPro" id="IPR036249">
    <property type="entry name" value="Thioredoxin-like_sf"/>
</dbReference>
<accession>A0A0G4GXY2</accession>
<feature type="region of interest" description="Disordered" evidence="1">
    <location>
        <begin position="83"/>
        <end position="103"/>
    </location>
</feature>
<dbReference type="AlphaFoldDB" id="A0A0G4GXY2"/>
<gene>
    <name evidence="2" type="ORF">Vbra_19042</name>
</gene>
<sequence length="423" mass="46473">MAQSPSSFKEDDDGDLDPLLLSLLFPLSDVPADFNFNRFIKFVFVNERQKEECQQVVLKLMKKYADEFDFCYSLVEGKARETTQQSSAAASSPESDLLSSLPTPDRHVIGLRVQVDYKQTMDMVSADDIDQVSQLIEPLLVPSAPIPPPPSAAGDDSGEGPPGVVQEIVYDNFVQEVRASSPLPAVVILTAEDCPVCALCHDLLPVTAALPALRDRLRFFQYNLSKNHLPPGITHEEITGTPMFLYFPPPSAADLPTDPALAPPFVELAPFELLKNPAAVLADKETSNKGDGSHPTALEMTAFVAIPFCWYQIEGTESDRAEVLDVLFEYIERERLMPSDLTRPIQDAIDSACRTMRETRTAQTESKLSSPIEYVQESIAYRQELRRQMEFLRAMMAGVVAAKEAANEEAAAADAPSAEGGDS</sequence>
<proteinExistence type="predicted"/>
<dbReference type="Proteomes" id="UP000041254">
    <property type="component" value="Unassembled WGS sequence"/>
</dbReference>
<evidence type="ECO:0000313" key="3">
    <source>
        <dbReference type="Proteomes" id="UP000041254"/>
    </source>
</evidence>
<dbReference type="SUPFAM" id="SSF52833">
    <property type="entry name" value="Thioredoxin-like"/>
    <property type="match status" value="1"/>
</dbReference>
<evidence type="ECO:0008006" key="4">
    <source>
        <dbReference type="Google" id="ProtNLM"/>
    </source>
</evidence>
<reference evidence="2 3" key="1">
    <citation type="submission" date="2014-11" db="EMBL/GenBank/DDBJ databases">
        <authorList>
            <person name="Zhu J."/>
            <person name="Qi W."/>
            <person name="Song R."/>
        </authorList>
    </citation>
    <scope>NUCLEOTIDE SEQUENCE [LARGE SCALE GENOMIC DNA]</scope>
</reference>
<evidence type="ECO:0000313" key="2">
    <source>
        <dbReference type="EMBL" id="CEM35967.1"/>
    </source>
</evidence>
<name>A0A0G4GXY2_VITBC</name>
<protein>
    <recommendedName>
        <fullName evidence="4">Thioredoxin domain-containing protein</fullName>
    </recommendedName>
</protein>
<dbReference type="VEuPathDB" id="CryptoDB:Vbra_19042"/>
<evidence type="ECO:0000256" key="1">
    <source>
        <dbReference type="SAM" id="MobiDB-lite"/>
    </source>
</evidence>
<dbReference type="EMBL" id="CDMY01000869">
    <property type="protein sequence ID" value="CEM35967.1"/>
    <property type="molecule type" value="Genomic_DNA"/>
</dbReference>
<keyword evidence="3" id="KW-1185">Reference proteome</keyword>